<keyword evidence="10" id="KW-0943">RNA-mediated gene silencing</keyword>
<keyword evidence="7" id="KW-0378">Hydrolase</keyword>
<feature type="region of interest" description="Disordered" evidence="12">
    <location>
        <begin position="1"/>
        <end position="74"/>
    </location>
</feature>
<feature type="domain" description="PAZ" evidence="13">
    <location>
        <begin position="322"/>
        <end position="431"/>
    </location>
</feature>
<dbReference type="GO" id="GO:0140965">
    <property type="term" value="P:secondary piRNA processing"/>
    <property type="evidence" value="ECO:0007669"/>
    <property type="project" value="UniProtKB-ARBA"/>
</dbReference>
<dbReference type="GO" id="GO:0043186">
    <property type="term" value="C:P granule"/>
    <property type="evidence" value="ECO:0007669"/>
    <property type="project" value="UniProtKB-ARBA"/>
</dbReference>
<dbReference type="CDD" id="cd02845">
    <property type="entry name" value="PAZ_piwi_like"/>
    <property type="match status" value="1"/>
</dbReference>
<dbReference type="PROSITE" id="PS50822">
    <property type="entry name" value="PIWI"/>
    <property type="match status" value="1"/>
</dbReference>
<keyword evidence="5" id="KW-0963">Cytoplasm</keyword>
<dbReference type="InterPro" id="IPR036085">
    <property type="entry name" value="PAZ_dom_sf"/>
</dbReference>
<evidence type="ECO:0000256" key="10">
    <source>
        <dbReference type="ARBA" id="ARBA00023158"/>
    </source>
</evidence>
<evidence type="ECO:0000256" key="7">
    <source>
        <dbReference type="ARBA" id="ARBA00022801"/>
    </source>
</evidence>
<keyword evidence="3" id="KW-0217">Developmental protein</keyword>
<dbReference type="Pfam" id="PF02170">
    <property type="entry name" value="PAZ"/>
    <property type="match status" value="1"/>
</dbReference>
<dbReference type="CDD" id="cd04658">
    <property type="entry name" value="Piwi_piwi-like_Euk"/>
    <property type="match status" value="1"/>
</dbReference>
<dbReference type="VEuPathDB" id="VectorBase:CSON008047"/>
<dbReference type="SMART" id="SM00950">
    <property type="entry name" value="Piwi"/>
    <property type="match status" value="1"/>
</dbReference>
<evidence type="ECO:0000259" key="13">
    <source>
        <dbReference type="PROSITE" id="PS50821"/>
    </source>
</evidence>
<dbReference type="Gene3D" id="2.170.260.10">
    <property type="entry name" value="paz domain"/>
    <property type="match status" value="1"/>
</dbReference>
<feature type="compositionally biased region" description="Gly residues" evidence="12">
    <location>
        <begin position="13"/>
        <end position="25"/>
    </location>
</feature>
<sequence length="905" mass="102722">MSDQPQQGRGTRNNGGRGTRMGGFGRQSDPPVAAGRSNVSLTPTESRPPRPLMTGAEGYPSSSSRPVSTIPGVPPAAMAATLSAQQMSPTRQAGPTRVVNPTEVTVITGRAKPTDTAPSATAPSRGNMRGRRVVSDIAHTRPDAVKGSKKGTTGTLFNMKTNYFRIQRKKQWGLYQYRVDFAPDIDVTQIRKALLRQHKSLFNGFLFDGSMLWTTTKLQDDPYTITTKRLDDSPVQIIIKFTKEVTTTEQSSLQVLNVILREAMQHLKLQLVGRNFFDPVAKIDIPEFRLELWPGYITSIRQHETDILMCAEISSKVMRRETLLDILHDCVKNHRDYKEVYTKTIIGSTVLTDYTNKTYRIDDVDWDRNPSSTFETRDGTISFAEYYQKRYHLKIKDLKQPLLMSRSKDRQRRQGQDDLIALIPELCRATGFTDQMRTNFRLMKAVAEHTRVGPAQRVRRLMTFNQRLQGTPESVDVLRQWNMRLSQELVEVTGRELMPERIVFGTREAPGTLEADWTREFRNNKLYNVLPLQNWHIIVPSRARKESQDFIKLLQESVGGMGIQISQPQIHNIESDRNEEVLRAIDDSVRHDPELVMIVVTNNNSSRYAAIKKKCCVDRAVPTQVIVQKTITPKGGNVRGLMSVATKVAIQINCKLGAAPWFIKLPLTGLMVAGFDVFHDTKNKAISYGALVASMDLRENCKYFSAVSPHKNGEELSNELSLNMTKAIKEYRLQHGGLPSKIIIYRDGVGEGQLQYIVDHELKHLVDELNKHYRNAGQESVKLCFVIVNKRLNTRIFNQDKNPNPGTIVDDVITFPERYDFYLISQSVRQGTVSPTSYNIIHDTMSLPPDKLQILTYKMCHLYYNWSGTTRVPAVCQYAHKLAQLVGEHIHQAPNQSMQKQLYFL</sequence>
<comment type="similarity">
    <text evidence="11">Belongs to the argonaute family. Piwi subfamily.</text>
</comment>
<dbReference type="GO" id="GO:0048471">
    <property type="term" value="C:perinuclear region of cytoplasm"/>
    <property type="evidence" value="ECO:0007669"/>
    <property type="project" value="UniProtKB-SubCell"/>
</dbReference>
<dbReference type="Pfam" id="PF02171">
    <property type="entry name" value="Piwi"/>
    <property type="match status" value="1"/>
</dbReference>
<evidence type="ECO:0000256" key="3">
    <source>
        <dbReference type="ARBA" id="ARBA00022473"/>
    </source>
</evidence>
<comment type="subcellular location">
    <subcellularLocation>
        <location evidence="1">Cytoplasm</location>
        <location evidence="1">Cytoplasmic ribonucleoprotein granule</location>
    </subcellularLocation>
    <subcellularLocation>
        <location evidence="2">Cytoplasm</location>
        <location evidence="2">Perinuclear region</location>
    </subcellularLocation>
</comment>
<dbReference type="EMBL" id="UFQT01003030">
    <property type="protein sequence ID" value="SSX34460.1"/>
    <property type="molecule type" value="Genomic_DNA"/>
</dbReference>
<dbReference type="GO" id="GO:0141009">
    <property type="term" value="P:transposable element silencing by piRNA-mediated mRNA destabilization"/>
    <property type="evidence" value="ECO:0007669"/>
    <property type="project" value="UniProtKB-ARBA"/>
</dbReference>
<dbReference type="SMART" id="SM00949">
    <property type="entry name" value="PAZ"/>
    <property type="match status" value="1"/>
</dbReference>
<dbReference type="AlphaFoldDB" id="A0A336MWF3"/>
<dbReference type="GO" id="GO:0009994">
    <property type="term" value="P:oocyte differentiation"/>
    <property type="evidence" value="ECO:0007669"/>
    <property type="project" value="UniProtKB-ARBA"/>
</dbReference>
<evidence type="ECO:0000256" key="8">
    <source>
        <dbReference type="ARBA" id="ARBA00022884"/>
    </source>
</evidence>
<dbReference type="FunFam" id="3.40.50.2300:FF:000404">
    <property type="entry name" value="Argonaut-like protein"/>
    <property type="match status" value="1"/>
</dbReference>
<dbReference type="FunFam" id="2.170.260.10:FF:000003">
    <property type="entry name" value="Piwi-like RNA-mediated gene silencing 2"/>
    <property type="match status" value="1"/>
</dbReference>
<dbReference type="PANTHER" id="PTHR22891">
    <property type="entry name" value="EUKARYOTIC TRANSLATION INITIATION FACTOR 2C"/>
    <property type="match status" value="1"/>
</dbReference>
<dbReference type="FunFam" id="3.30.420.10:FF:000014">
    <property type="entry name" value="Piwi-like RNA-mediated gene silencing 1"/>
    <property type="match status" value="1"/>
</dbReference>
<evidence type="ECO:0000259" key="14">
    <source>
        <dbReference type="PROSITE" id="PS50822"/>
    </source>
</evidence>
<dbReference type="GO" id="GO:0007279">
    <property type="term" value="P:pole cell formation"/>
    <property type="evidence" value="ECO:0007669"/>
    <property type="project" value="UniProtKB-ARBA"/>
</dbReference>
<dbReference type="GO" id="GO:0016891">
    <property type="term" value="F:RNA endonuclease activity producing 5'-phosphomonoesters, hydrolytic mechanism"/>
    <property type="evidence" value="ECO:0007669"/>
    <property type="project" value="UniProtKB-ARBA"/>
</dbReference>
<evidence type="ECO:0000256" key="11">
    <source>
        <dbReference type="ARBA" id="ARBA00038291"/>
    </source>
</evidence>
<keyword evidence="8" id="KW-0694">RNA-binding</keyword>
<dbReference type="OMA" id="WCGPVKI"/>
<reference evidence="15" key="1">
    <citation type="submission" date="2018-07" db="EMBL/GenBank/DDBJ databases">
        <authorList>
            <person name="Quirk P.G."/>
            <person name="Krulwich T.A."/>
        </authorList>
    </citation>
    <scope>NUCLEOTIDE SEQUENCE</scope>
</reference>
<dbReference type="SUPFAM" id="SSF101690">
    <property type="entry name" value="PAZ domain"/>
    <property type="match status" value="1"/>
</dbReference>
<keyword evidence="9" id="KW-0896">Oogenesis</keyword>
<dbReference type="GO" id="GO:0031507">
    <property type="term" value="P:heterochromatin formation"/>
    <property type="evidence" value="ECO:0007669"/>
    <property type="project" value="UniProtKB-ARBA"/>
</dbReference>
<name>A0A336MWF3_CULSO</name>
<evidence type="ECO:0000256" key="6">
    <source>
        <dbReference type="ARBA" id="ARBA00022782"/>
    </source>
</evidence>
<evidence type="ECO:0000256" key="12">
    <source>
        <dbReference type="SAM" id="MobiDB-lite"/>
    </source>
</evidence>
<dbReference type="InterPro" id="IPR003165">
    <property type="entry name" value="Piwi"/>
</dbReference>
<evidence type="ECO:0000256" key="9">
    <source>
        <dbReference type="ARBA" id="ARBA00022943"/>
    </source>
</evidence>
<dbReference type="Gene3D" id="3.30.420.10">
    <property type="entry name" value="Ribonuclease H-like superfamily/Ribonuclease H"/>
    <property type="match status" value="1"/>
</dbReference>
<proteinExistence type="inferred from homology"/>
<evidence type="ECO:0000313" key="15">
    <source>
        <dbReference type="EMBL" id="SSX34460.1"/>
    </source>
</evidence>
<dbReference type="PROSITE" id="PS50821">
    <property type="entry name" value="PAZ"/>
    <property type="match status" value="1"/>
</dbReference>
<dbReference type="Pfam" id="PF23278">
    <property type="entry name" value="Piwi_N"/>
    <property type="match status" value="1"/>
</dbReference>
<evidence type="ECO:0000256" key="5">
    <source>
        <dbReference type="ARBA" id="ARBA00022490"/>
    </source>
</evidence>
<keyword evidence="6" id="KW-0221">Differentiation</keyword>
<keyword evidence="4" id="KW-0488">Methylation</keyword>
<dbReference type="InterPro" id="IPR012337">
    <property type="entry name" value="RNaseH-like_sf"/>
</dbReference>
<dbReference type="Gene3D" id="3.40.50.2300">
    <property type="match status" value="1"/>
</dbReference>
<dbReference type="GO" id="GO:0034584">
    <property type="term" value="F:piRNA binding"/>
    <property type="evidence" value="ECO:0007669"/>
    <property type="project" value="UniProtKB-ARBA"/>
</dbReference>
<evidence type="ECO:0000256" key="4">
    <source>
        <dbReference type="ARBA" id="ARBA00022481"/>
    </source>
</evidence>
<feature type="domain" description="Piwi" evidence="14">
    <location>
        <begin position="595"/>
        <end position="891"/>
    </location>
</feature>
<dbReference type="InterPro" id="IPR036397">
    <property type="entry name" value="RNaseH_sf"/>
</dbReference>
<dbReference type="SUPFAM" id="SSF53098">
    <property type="entry name" value="Ribonuclease H-like"/>
    <property type="match status" value="1"/>
</dbReference>
<evidence type="ECO:0000256" key="2">
    <source>
        <dbReference type="ARBA" id="ARBA00004556"/>
    </source>
</evidence>
<dbReference type="InterPro" id="IPR003100">
    <property type="entry name" value="PAZ_dom"/>
</dbReference>
<protein>
    <submittedName>
        <fullName evidence="15">CSON008047 protein</fullName>
    </submittedName>
</protein>
<organism evidence="15">
    <name type="scientific">Culicoides sonorensis</name>
    <name type="common">Biting midge</name>
    <dbReference type="NCBI Taxonomy" id="179676"/>
    <lineage>
        <taxon>Eukaryota</taxon>
        <taxon>Metazoa</taxon>
        <taxon>Ecdysozoa</taxon>
        <taxon>Arthropoda</taxon>
        <taxon>Hexapoda</taxon>
        <taxon>Insecta</taxon>
        <taxon>Pterygota</taxon>
        <taxon>Neoptera</taxon>
        <taxon>Endopterygota</taxon>
        <taxon>Diptera</taxon>
        <taxon>Nematocera</taxon>
        <taxon>Chironomoidea</taxon>
        <taxon>Ceratopogonidae</taxon>
        <taxon>Ceratopogoninae</taxon>
        <taxon>Culicoides</taxon>
        <taxon>Monoculicoides</taxon>
    </lineage>
</organism>
<accession>A0A336MWF3</accession>
<evidence type="ECO:0000256" key="1">
    <source>
        <dbReference type="ARBA" id="ARBA00004331"/>
    </source>
</evidence>
<gene>
    <name evidence="15" type="primary">CSON008047</name>
</gene>